<dbReference type="AlphaFoldDB" id="A0A6N2SZT2"/>
<organism evidence="2">
    <name type="scientific">uncultured Anaerotruncus sp</name>
    <dbReference type="NCBI Taxonomy" id="905011"/>
    <lineage>
        <taxon>Bacteria</taxon>
        <taxon>Bacillati</taxon>
        <taxon>Bacillota</taxon>
        <taxon>Clostridia</taxon>
        <taxon>Eubacteriales</taxon>
        <taxon>Oscillospiraceae</taxon>
        <taxon>Anaerotruncus</taxon>
        <taxon>environmental samples</taxon>
    </lineage>
</organism>
<dbReference type="Gene3D" id="3.40.630.30">
    <property type="match status" value="1"/>
</dbReference>
<dbReference type="Pfam" id="PF13508">
    <property type="entry name" value="Acetyltransf_7"/>
    <property type="match status" value="1"/>
</dbReference>
<dbReference type="InterPro" id="IPR000182">
    <property type="entry name" value="GNAT_dom"/>
</dbReference>
<proteinExistence type="predicted"/>
<dbReference type="GO" id="GO:0016747">
    <property type="term" value="F:acyltransferase activity, transferring groups other than amino-acyl groups"/>
    <property type="evidence" value="ECO:0007669"/>
    <property type="project" value="InterPro"/>
</dbReference>
<dbReference type="EC" id="2.3.1.-" evidence="2"/>
<keyword evidence="2" id="KW-0012">Acyltransferase</keyword>
<reference evidence="2" key="1">
    <citation type="submission" date="2019-11" db="EMBL/GenBank/DDBJ databases">
        <authorList>
            <person name="Feng L."/>
        </authorList>
    </citation>
    <scope>NUCLEOTIDE SEQUENCE</scope>
    <source>
        <strain evidence="2">AundefinedLFYP135</strain>
    </source>
</reference>
<sequence>MEFHTLSIDQLSPSFWELLLLADPCREMVLRYLEEGELHSLTLHGELAAEAVVLPLSPTLCELKNLAVREDLQGKGLGSALVNHLAALYQGRFQEMQVGTSDNGVPFYRRLGFLPSHVVANFFVDNYPEPIFDGGQQCVDMVYLKRAL</sequence>
<keyword evidence="2" id="KW-0808">Transferase</keyword>
<dbReference type="EMBL" id="CACRSL010000003">
    <property type="protein sequence ID" value="VYS97711.1"/>
    <property type="molecule type" value="Genomic_DNA"/>
</dbReference>
<dbReference type="PROSITE" id="PS51186">
    <property type="entry name" value="GNAT"/>
    <property type="match status" value="1"/>
</dbReference>
<dbReference type="SUPFAM" id="SSF55729">
    <property type="entry name" value="Acyl-CoA N-acyltransferases (Nat)"/>
    <property type="match status" value="1"/>
</dbReference>
<evidence type="ECO:0000259" key="1">
    <source>
        <dbReference type="PROSITE" id="PS51186"/>
    </source>
</evidence>
<gene>
    <name evidence="2" type="primary">yvbK</name>
    <name evidence="2" type="ORF">AULFYP135_01144</name>
</gene>
<evidence type="ECO:0000313" key="2">
    <source>
        <dbReference type="EMBL" id="VYS97711.1"/>
    </source>
</evidence>
<name>A0A6N2SZT2_9FIRM</name>
<dbReference type="InterPro" id="IPR016181">
    <property type="entry name" value="Acyl_CoA_acyltransferase"/>
</dbReference>
<dbReference type="CDD" id="cd04301">
    <property type="entry name" value="NAT_SF"/>
    <property type="match status" value="1"/>
</dbReference>
<protein>
    <submittedName>
        <fullName evidence="2">Putative N-acetyltransferase YvbK</fullName>
        <ecNumber evidence="2">2.3.1.-</ecNumber>
    </submittedName>
</protein>
<feature type="domain" description="N-acetyltransferase" evidence="1">
    <location>
        <begin position="1"/>
        <end position="148"/>
    </location>
</feature>
<accession>A0A6N2SZT2</accession>